<evidence type="ECO:0000259" key="8">
    <source>
        <dbReference type="PROSITE" id="PS50885"/>
    </source>
</evidence>
<dbReference type="PROSITE" id="PS50885">
    <property type="entry name" value="HAMP"/>
    <property type="match status" value="1"/>
</dbReference>
<keyword evidence="6" id="KW-1133">Transmembrane helix</keyword>
<keyword evidence="6" id="KW-0812">Transmembrane</keyword>
<comment type="caution">
    <text evidence="9">The sequence shown here is derived from an EMBL/GenBank/DDBJ whole genome shotgun (WGS) entry which is preliminary data.</text>
</comment>
<dbReference type="PANTHER" id="PTHR43531:SF14">
    <property type="entry name" value="METHYL-ACCEPTING CHEMOTAXIS PROTEIN I-RELATED"/>
    <property type="match status" value="1"/>
</dbReference>
<keyword evidence="10" id="KW-1185">Reference proteome</keyword>
<dbReference type="InterPro" id="IPR003660">
    <property type="entry name" value="HAMP_dom"/>
</dbReference>
<dbReference type="InterPro" id="IPR004089">
    <property type="entry name" value="MCPsignal_dom"/>
</dbReference>
<dbReference type="CDD" id="cd11386">
    <property type="entry name" value="MCP_signal"/>
    <property type="match status" value="1"/>
</dbReference>
<keyword evidence="1" id="KW-0488">Methylation</keyword>
<feature type="transmembrane region" description="Helical" evidence="6">
    <location>
        <begin position="36"/>
        <end position="58"/>
    </location>
</feature>
<dbReference type="Proteomes" id="UP001411173">
    <property type="component" value="Unassembled WGS sequence"/>
</dbReference>
<dbReference type="PRINTS" id="PR00260">
    <property type="entry name" value="CHEMTRNSDUCR"/>
</dbReference>
<dbReference type="Gene3D" id="6.10.340.10">
    <property type="match status" value="1"/>
</dbReference>
<dbReference type="SUPFAM" id="SSF58104">
    <property type="entry name" value="Methyl-accepting chemotaxis protein (MCP) signaling domain"/>
    <property type="match status" value="1"/>
</dbReference>
<dbReference type="RefSeq" id="WP_343193832.1">
    <property type="nucleotide sequence ID" value="NZ_JBCIVJ010000007.1"/>
</dbReference>
<dbReference type="InterPro" id="IPR051310">
    <property type="entry name" value="MCP_chemotaxis"/>
</dbReference>
<evidence type="ECO:0000313" key="9">
    <source>
        <dbReference type="EMBL" id="MEN0579509.1"/>
    </source>
</evidence>
<dbReference type="Pfam" id="PF00672">
    <property type="entry name" value="HAMP"/>
    <property type="match status" value="1"/>
</dbReference>
<feature type="domain" description="HAMP" evidence="8">
    <location>
        <begin position="239"/>
        <end position="291"/>
    </location>
</feature>
<keyword evidence="6" id="KW-0472">Membrane</keyword>
<accession>A0ABU9V4C5</accession>
<sequence length="541" mass="58617">MTIMLLLHFFAIALFIWGFTLEQDNMVKNMNIRRKLTSAFGLIILVLMVLSSVFYYNFSTLVTANNWNVHTYQVIDENRALTLSLVNMETGLRGFALTGKEEMLEPYNSGQKSFSSHWDALKEFIADNPAQQARLKNLSEQYSLWLRDVAERIINNRRDVSNQKMSADDFNSRFEANTGKSQMDSMRGIIDEMINAESVLLQVRQDTVKSTETQTRFILIFGALLSVIIALALCIIISRIITAPLQIAVKAAEAIAQGDLTSSIKGHSRDETGQLLNALDAMQIQLRSLVEKIQDSAASIDEAAREVAIGNTNLSSRTEEQAASLIETSASMEQLTVTVRQNTSNAQHASTLAATASSVAERGGRVVQNVINTMGSISDSSQHIVEIISTIEGIAFQTNILALNAAVEAARAGEQGRGFAVVASEVRGLAQRSATAAKEIKELIEASSAKVSEGATLVGQAGTTMDEILASIHEVASLMTEISTASGEQSTGIEHIRVAVNQMDDVTQQNAALVEQAAAAAASLEEQASTLTHTVGTFRVV</sequence>
<dbReference type="EMBL" id="JBCIVJ010000007">
    <property type="protein sequence ID" value="MEN0579509.1"/>
    <property type="molecule type" value="Genomic_DNA"/>
</dbReference>
<evidence type="ECO:0000256" key="4">
    <source>
        <dbReference type="ARBA" id="ARBA00029447"/>
    </source>
</evidence>
<comment type="similarity">
    <text evidence="4">Belongs to the methyl-accepting chemotaxis (MCP) protein family.</text>
</comment>
<feature type="domain" description="Methyl-accepting transducer" evidence="7">
    <location>
        <begin position="296"/>
        <end position="525"/>
    </location>
</feature>
<dbReference type="Pfam" id="PF05227">
    <property type="entry name" value="CHASE3"/>
    <property type="match status" value="1"/>
</dbReference>
<evidence type="ECO:0000256" key="6">
    <source>
        <dbReference type="SAM" id="Phobius"/>
    </source>
</evidence>
<evidence type="ECO:0000259" key="7">
    <source>
        <dbReference type="PROSITE" id="PS50111"/>
    </source>
</evidence>
<dbReference type="CDD" id="cd06225">
    <property type="entry name" value="HAMP"/>
    <property type="match status" value="1"/>
</dbReference>
<dbReference type="PROSITE" id="PS50111">
    <property type="entry name" value="CHEMOTAXIS_TRANSDUC_2"/>
    <property type="match status" value="1"/>
</dbReference>
<evidence type="ECO:0000256" key="5">
    <source>
        <dbReference type="PROSITE-ProRule" id="PRU00284"/>
    </source>
</evidence>
<dbReference type="CDD" id="cd19410">
    <property type="entry name" value="HK9-like_sensor"/>
    <property type="match status" value="1"/>
</dbReference>
<evidence type="ECO:0000256" key="3">
    <source>
        <dbReference type="ARBA" id="ARBA00023224"/>
    </source>
</evidence>
<reference evidence="9 10" key="1">
    <citation type="submission" date="2024-02" db="EMBL/GenBank/DDBJ databases">
        <title>Whole genome of MDR Enterobacteriaceae from southern Thailand.</title>
        <authorList>
            <person name="Surachat K."/>
        </authorList>
    </citation>
    <scope>NUCLEOTIDE SEQUENCE [LARGE SCALE GENOMIC DNA]</scope>
    <source>
        <strain evidence="9 10">PSU_29</strain>
    </source>
</reference>
<evidence type="ECO:0000313" key="10">
    <source>
        <dbReference type="Proteomes" id="UP001411173"/>
    </source>
</evidence>
<dbReference type="PANTHER" id="PTHR43531">
    <property type="entry name" value="PROTEIN ICFG"/>
    <property type="match status" value="1"/>
</dbReference>
<dbReference type="InterPro" id="IPR004090">
    <property type="entry name" value="Chemotax_Me-accpt_rcpt"/>
</dbReference>
<evidence type="ECO:0000256" key="1">
    <source>
        <dbReference type="ARBA" id="ARBA00022481"/>
    </source>
</evidence>
<keyword evidence="2" id="KW-0145">Chemotaxis</keyword>
<dbReference type="Gene3D" id="1.10.287.950">
    <property type="entry name" value="Methyl-accepting chemotaxis protein"/>
    <property type="match status" value="1"/>
</dbReference>
<dbReference type="SMART" id="SM00304">
    <property type="entry name" value="HAMP"/>
    <property type="match status" value="1"/>
</dbReference>
<protein>
    <submittedName>
        <fullName evidence="9">Methyl-accepting chemotaxis protein</fullName>
    </submittedName>
</protein>
<name>A0ABU9V4C5_9ENTR</name>
<gene>
    <name evidence="9" type="ORF">AAIG39_10870</name>
</gene>
<evidence type="ECO:0000256" key="2">
    <source>
        <dbReference type="ARBA" id="ARBA00022500"/>
    </source>
</evidence>
<dbReference type="SMART" id="SM00283">
    <property type="entry name" value="MA"/>
    <property type="match status" value="1"/>
</dbReference>
<organism evidence="9 10">
    <name type="scientific">Phytobacter palmae</name>
    <dbReference type="NCBI Taxonomy" id="1855371"/>
    <lineage>
        <taxon>Bacteria</taxon>
        <taxon>Pseudomonadati</taxon>
        <taxon>Pseudomonadota</taxon>
        <taxon>Gammaproteobacteria</taxon>
        <taxon>Enterobacterales</taxon>
        <taxon>Enterobacteriaceae</taxon>
        <taxon>Phytobacter</taxon>
    </lineage>
</organism>
<keyword evidence="3 5" id="KW-0807">Transducer</keyword>
<feature type="transmembrane region" description="Helical" evidence="6">
    <location>
        <begin position="217"/>
        <end position="241"/>
    </location>
</feature>
<proteinExistence type="inferred from homology"/>
<dbReference type="InterPro" id="IPR007891">
    <property type="entry name" value="CHASE3"/>
</dbReference>
<dbReference type="Pfam" id="PF00015">
    <property type="entry name" value="MCPsignal"/>
    <property type="match status" value="1"/>
</dbReference>